<comment type="similarity">
    <text evidence="3">Belongs to the anthranilate synthase component I family.</text>
</comment>
<name>A0A3N4Z751_9MICO</name>
<evidence type="ECO:0000313" key="18">
    <source>
        <dbReference type="Proteomes" id="UP000280726"/>
    </source>
</evidence>
<dbReference type="EC" id="4.1.3.27" evidence="5"/>
<dbReference type="InterPro" id="IPR005801">
    <property type="entry name" value="ADC_synthase"/>
</dbReference>
<dbReference type="Pfam" id="PF04715">
    <property type="entry name" value="Anth_synt_I_N"/>
    <property type="match status" value="1"/>
</dbReference>
<evidence type="ECO:0000256" key="11">
    <source>
        <dbReference type="ARBA" id="ARBA00023141"/>
    </source>
</evidence>
<proteinExistence type="inferred from homology"/>
<evidence type="ECO:0000256" key="10">
    <source>
        <dbReference type="ARBA" id="ARBA00022842"/>
    </source>
</evidence>
<keyword evidence="10" id="KW-0460">Magnesium</keyword>
<keyword evidence="8" id="KW-0479">Metal-binding</keyword>
<keyword evidence="12" id="KW-0456">Lyase</keyword>
<dbReference type="SUPFAM" id="SSF56322">
    <property type="entry name" value="ADC synthase"/>
    <property type="match status" value="1"/>
</dbReference>
<feature type="domain" description="Chorismate-utilising enzyme C-terminal" evidence="15">
    <location>
        <begin position="251"/>
        <end position="525"/>
    </location>
</feature>
<protein>
    <recommendedName>
        <fullName evidence="6">Anthranilate synthase component 1</fullName>
        <ecNumber evidence="5">4.1.3.27</ecNumber>
    </recommendedName>
</protein>
<evidence type="ECO:0000256" key="9">
    <source>
        <dbReference type="ARBA" id="ARBA00022822"/>
    </source>
</evidence>
<dbReference type="Proteomes" id="UP000280726">
    <property type="component" value="Unassembled WGS sequence"/>
</dbReference>
<accession>A0A3N4Z751</accession>
<dbReference type="PRINTS" id="PR00095">
    <property type="entry name" value="ANTSNTHASEI"/>
</dbReference>
<evidence type="ECO:0000256" key="4">
    <source>
        <dbReference type="ARBA" id="ARBA00011575"/>
    </source>
</evidence>
<evidence type="ECO:0000256" key="8">
    <source>
        <dbReference type="ARBA" id="ARBA00022723"/>
    </source>
</evidence>
<gene>
    <name evidence="17" type="ORF">EDD32_2660</name>
</gene>
<evidence type="ECO:0000256" key="2">
    <source>
        <dbReference type="ARBA" id="ARBA00004873"/>
    </source>
</evidence>
<evidence type="ECO:0000256" key="7">
    <source>
        <dbReference type="ARBA" id="ARBA00022605"/>
    </source>
</evidence>
<evidence type="ECO:0000256" key="1">
    <source>
        <dbReference type="ARBA" id="ARBA00001946"/>
    </source>
</evidence>
<comment type="subunit">
    <text evidence="4">Heterotetramer consisting of two non-identical subunits: a beta subunit (TrpG) and a large alpha subunit (TrpE).</text>
</comment>
<dbReference type="NCBIfam" id="NF010086">
    <property type="entry name" value="PRK13571.1"/>
    <property type="match status" value="1"/>
</dbReference>
<comment type="pathway">
    <text evidence="2">Amino-acid biosynthesis; L-tryptophan biosynthesis; L-tryptophan from chorismate: step 1/5.</text>
</comment>
<keyword evidence="9" id="KW-0822">Tryptophan biosynthesis</keyword>
<feature type="domain" description="Anthranilate synthase component I N-terminal" evidence="16">
    <location>
        <begin position="52"/>
        <end position="193"/>
    </location>
</feature>
<dbReference type="PANTHER" id="PTHR11236:SF46">
    <property type="entry name" value="ANTHRANILATE SYNTHASE COMPONENT 1"/>
    <property type="match status" value="1"/>
</dbReference>
<dbReference type="Gene3D" id="3.60.120.10">
    <property type="entry name" value="Anthranilate synthase"/>
    <property type="match status" value="1"/>
</dbReference>
<evidence type="ECO:0000259" key="16">
    <source>
        <dbReference type="Pfam" id="PF04715"/>
    </source>
</evidence>
<sequence length="546" mass="57212">MSAPDAAAPSEVAAAPSEVSVDWGETWPDLPTFRAMAADRRVVPVVRRLLADDVTPVGLYRQLAGSRPGTFILESAEHDGAWSRWSFVGVASRAVLTARGGRARWSGDVPVGIPAEGPVLEVLAATLEALRTPALPGLPPLTGGLVGALGWDVLREWEPNLRALAPREHTTPDVALCLATDMAAVDHHDGSVWLIANAVNFDDTDERVDAAHADAVARLDAMTDALLRPAPAMAAVHVGTAAPELRFRTSRPDFENAVLAAKEAIRDGEVFQVVLSQRLDIDCTAAPLDVYRVLRTINPSPYMYYLQLPADEGGGSDGDGGDGGAPGGAGTFAVVGSSPETLVHVQDGDVTTFPIAGSRPRGATPGEDRALAEELLADPKELSEHVMLVDLARNDLAKVCRPETVEVVELMEVKRFSHIMHISSTVVGRQRDGVSALDCLVATFPAGTLSGAPKPRAIELIDTLEPARRGIYGGVVGYFDLAGNADLAIAIRTAVIAGGQASVQAGAGIVADSVPATEYEETRNKAAAAVRAVQLAAGLRPAAGRP</sequence>
<keyword evidence="18" id="KW-1185">Reference proteome</keyword>
<organism evidence="17 18">
    <name type="scientific">Georgenia muralis</name>
    <dbReference type="NCBI Taxonomy" id="154117"/>
    <lineage>
        <taxon>Bacteria</taxon>
        <taxon>Bacillati</taxon>
        <taxon>Actinomycetota</taxon>
        <taxon>Actinomycetes</taxon>
        <taxon>Micrococcales</taxon>
        <taxon>Bogoriellaceae</taxon>
        <taxon>Georgenia</taxon>
    </lineage>
</organism>
<dbReference type="InterPro" id="IPR006805">
    <property type="entry name" value="Anth_synth_I_N"/>
</dbReference>
<comment type="cofactor">
    <cofactor evidence="1">
        <name>Mg(2+)</name>
        <dbReference type="ChEBI" id="CHEBI:18420"/>
    </cofactor>
</comment>
<dbReference type="GO" id="GO:0046872">
    <property type="term" value="F:metal ion binding"/>
    <property type="evidence" value="ECO:0007669"/>
    <property type="project" value="UniProtKB-KW"/>
</dbReference>
<dbReference type="RefSeq" id="WP_281274883.1">
    <property type="nucleotide sequence ID" value="NZ_RKRA01000001.1"/>
</dbReference>
<evidence type="ECO:0000259" key="15">
    <source>
        <dbReference type="Pfam" id="PF00425"/>
    </source>
</evidence>
<dbReference type="Pfam" id="PF00425">
    <property type="entry name" value="Chorismate_bind"/>
    <property type="match status" value="1"/>
</dbReference>
<dbReference type="InterPro" id="IPR019999">
    <property type="entry name" value="Anth_synth_I-like"/>
</dbReference>
<reference evidence="17 18" key="1">
    <citation type="submission" date="2018-11" db="EMBL/GenBank/DDBJ databases">
        <title>Sequencing the genomes of 1000 actinobacteria strains.</title>
        <authorList>
            <person name="Klenk H.-P."/>
        </authorList>
    </citation>
    <scope>NUCLEOTIDE SEQUENCE [LARGE SCALE GENOMIC DNA]</scope>
    <source>
        <strain evidence="17 18">DSM 14418</strain>
    </source>
</reference>
<evidence type="ECO:0000256" key="3">
    <source>
        <dbReference type="ARBA" id="ARBA00009562"/>
    </source>
</evidence>
<keyword evidence="7" id="KW-0028">Amino-acid biosynthesis</keyword>
<dbReference type="PANTHER" id="PTHR11236">
    <property type="entry name" value="AMINOBENZOATE/ANTHRANILATE SYNTHASE"/>
    <property type="match status" value="1"/>
</dbReference>
<dbReference type="AlphaFoldDB" id="A0A3N4Z751"/>
<comment type="caution">
    <text evidence="17">The sequence shown here is derived from an EMBL/GenBank/DDBJ whole genome shotgun (WGS) entry which is preliminary data.</text>
</comment>
<dbReference type="InterPro" id="IPR015890">
    <property type="entry name" value="Chorismate_C"/>
</dbReference>
<evidence type="ECO:0000256" key="14">
    <source>
        <dbReference type="ARBA" id="ARBA00047683"/>
    </source>
</evidence>
<evidence type="ECO:0000313" key="17">
    <source>
        <dbReference type="EMBL" id="RPF28147.1"/>
    </source>
</evidence>
<evidence type="ECO:0000256" key="12">
    <source>
        <dbReference type="ARBA" id="ARBA00023239"/>
    </source>
</evidence>
<dbReference type="GO" id="GO:0004049">
    <property type="term" value="F:anthranilate synthase activity"/>
    <property type="evidence" value="ECO:0007669"/>
    <property type="project" value="UniProtKB-EC"/>
</dbReference>
<evidence type="ECO:0000256" key="6">
    <source>
        <dbReference type="ARBA" id="ARBA00020653"/>
    </source>
</evidence>
<evidence type="ECO:0000256" key="5">
    <source>
        <dbReference type="ARBA" id="ARBA00012266"/>
    </source>
</evidence>
<dbReference type="EMBL" id="RKRA01000001">
    <property type="protein sequence ID" value="RPF28147.1"/>
    <property type="molecule type" value="Genomic_DNA"/>
</dbReference>
<comment type="catalytic activity">
    <reaction evidence="14">
        <text>chorismate + L-glutamine = anthranilate + pyruvate + L-glutamate + H(+)</text>
        <dbReference type="Rhea" id="RHEA:21732"/>
        <dbReference type="ChEBI" id="CHEBI:15361"/>
        <dbReference type="ChEBI" id="CHEBI:15378"/>
        <dbReference type="ChEBI" id="CHEBI:16567"/>
        <dbReference type="ChEBI" id="CHEBI:29748"/>
        <dbReference type="ChEBI" id="CHEBI:29985"/>
        <dbReference type="ChEBI" id="CHEBI:58359"/>
        <dbReference type="EC" id="4.1.3.27"/>
    </reaction>
</comment>
<evidence type="ECO:0000256" key="13">
    <source>
        <dbReference type="ARBA" id="ARBA00025634"/>
    </source>
</evidence>
<keyword evidence="11" id="KW-0057">Aromatic amino acid biosynthesis</keyword>
<comment type="function">
    <text evidence="13">Part of a heterotetrameric complex that catalyzes the two-step biosynthesis of anthranilate, an intermediate in the biosynthesis of L-tryptophan. In the first step, the glutamine-binding beta subunit (TrpG) of anthranilate synthase (AS) provides the glutamine amidotransferase activity which generates ammonia as a substrate that, along with chorismate, is used in the second step, catalyzed by the large alpha subunit of AS (TrpE) to produce anthranilate. In the absence of TrpG, TrpE can synthesize anthranilate directly from chorismate and high concentrations of ammonia.</text>
</comment>
<dbReference type="GO" id="GO:0000162">
    <property type="term" value="P:L-tryptophan biosynthetic process"/>
    <property type="evidence" value="ECO:0007669"/>
    <property type="project" value="UniProtKB-KW"/>
</dbReference>